<dbReference type="PANTHER" id="PTHR39945">
    <property type="entry name" value="FI14129P"/>
    <property type="match status" value="1"/>
</dbReference>
<protein>
    <submittedName>
        <fullName evidence="2">Uncharacterized protein</fullName>
    </submittedName>
</protein>
<organism evidence="2 3">
    <name type="scientific">Nesidiocoris tenuis</name>
    <dbReference type="NCBI Taxonomy" id="355587"/>
    <lineage>
        <taxon>Eukaryota</taxon>
        <taxon>Metazoa</taxon>
        <taxon>Ecdysozoa</taxon>
        <taxon>Arthropoda</taxon>
        <taxon>Hexapoda</taxon>
        <taxon>Insecta</taxon>
        <taxon>Pterygota</taxon>
        <taxon>Neoptera</taxon>
        <taxon>Paraneoptera</taxon>
        <taxon>Hemiptera</taxon>
        <taxon>Heteroptera</taxon>
        <taxon>Panheteroptera</taxon>
        <taxon>Cimicomorpha</taxon>
        <taxon>Miridae</taxon>
        <taxon>Dicyphina</taxon>
        <taxon>Nesidiocoris</taxon>
    </lineage>
</organism>
<dbReference type="Proteomes" id="UP001307889">
    <property type="component" value="Chromosome 1"/>
</dbReference>
<feature type="signal peptide" evidence="1">
    <location>
        <begin position="1"/>
        <end position="23"/>
    </location>
</feature>
<accession>A0ABN7A8A5</accession>
<sequence length="86" mass="9800">MAPYLAVCVTCGIIFCLLNCACAAPQSRYDWDECLTSERVTELCQKCAIKSKSNIVYPMCCEAREEAREWCERFLAYGLHDLAYKS</sequence>
<feature type="chain" id="PRO_5045194896" evidence="1">
    <location>
        <begin position="24"/>
        <end position="86"/>
    </location>
</feature>
<name>A0ABN7A8A5_9HEMI</name>
<gene>
    <name evidence="2" type="ORF">NTJ_01331</name>
</gene>
<evidence type="ECO:0000256" key="1">
    <source>
        <dbReference type="SAM" id="SignalP"/>
    </source>
</evidence>
<keyword evidence="3" id="KW-1185">Reference proteome</keyword>
<evidence type="ECO:0000313" key="3">
    <source>
        <dbReference type="Proteomes" id="UP001307889"/>
    </source>
</evidence>
<evidence type="ECO:0000313" key="2">
    <source>
        <dbReference type="EMBL" id="BES88525.1"/>
    </source>
</evidence>
<keyword evidence="1" id="KW-0732">Signal</keyword>
<dbReference type="EMBL" id="AP028909">
    <property type="protein sequence ID" value="BES88525.1"/>
    <property type="molecule type" value="Genomic_DNA"/>
</dbReference>
<reference evidence="2 3" key="1">
    <citation type="submission" date="2023-09" db="EMBL/GenBank/DDBJ databases">
        <title>Nesidiocoris tenuis whole genome shotgun sequence.</title>
        <authorList>
            <person name="Shibata T."/>
            <person name="Shimoda M."/>
            <person name="Kobayashi T."/>
            <person name="Uehara T."/>
        </authorList>
    </citation>
    <scope>NUCLEOTIDE SEQUENCE [LARGE SCALE GENOMIC DNA]</scope>
    <source>
        <strain evidence="2 3">Japan</strain>
    </source>
</reference>
<dbReference type="PANTHER" id="PTHR39945:SF1">
    <property type="entry name" value="FI14129P"/>
    <property type="match status" value="1"/>
</dbReference>
<proteinExistence type="predicted"/>